<dbReference type="AlphaFoldDB" id="A0A1I2IZL0"/>
<reference evidence="6 7" key="1">
    <citation type="submission" date="2016-10" db="EMBL/GenBank/DDBJ databases">
        <authorList>
            <person name="de Groot N.N."/>
        </authorList>
    </citation>
    <scope>NUCLEOTIDE SEQUENCE [LARGE SCALE GENOMIC DNA]</scope>
    <source>
        <strain>GEY</strain>
        <strain evidence="7">DSM 9560</strain>
    </source>
</reference>
<protein>
    <submittedName>
        <fullName evidence="6">Endonuclease G</fullName>
    </submittedName>
</protein>
<feature type="domain" description="ENPP1-3/EXOG-like endonuclease/phosphodiesterase" evidence="4">
    <location>
        <begin position="212"/>
        <end position="423"/>
    </location>
</feature>
<dbReference type="RefSeq" id="WP_091548843.1">
    <property type="nucleotide sequence ID" value="NZ_FONY01000038.1"/>
</dbReference>
<keyword evidence="6" id="KW-0540">Nuclease</keyword>
<dbReference type="GO" id="GO:0016787">
    <property type="term" value="F:hydrolase activity"/>
    <property type="evidence" value="ECO:0007669"/>
    <property type="project" value="InterPro"/>
</dbReference>
<dbReference type="GO" id="GO:0046872">
    <property type="term" value="F:metal ion binding"/>
    <property type="evidence" value="ECO:0007669"/>
    <property type="project" value="UniProtKB-KW"/>
</dbReference>
<dbReference type="SUPFAM" id="SSF54060">
    <property type="entry name" value="His-Me finger endonucleases"/>
    <property type="match status" value="1"/>
</dbReference>
<keyword evidence="3" id="KW-0732">Signal</keyword>
<sequence>MKYLVKYVFFFSLIVFAVACKQTQSVSPSDPNVEILTEDFESASKTSYTTSNVNGSLGTWTLEEALIGTSESDRKKGSRAVRIRDNGKITANFNINVQKISIEHALYGTDNPATWELWISTDNGRNWRKQGNTVQTGSTTLQVVAFDIRPAANLQIEIRKIDGGRLNIDNISFESVKTTSRGVAGKDDHLALGNPSNATTNVNFPDNYLMSKPQYVLSYNRSRGTANWVSWHLNKDWKGNAERQDDFRPDPDIPSSWYAVRPSDYTNTGFDRGHLCPSDDRDASKEDNSATFLMTNIFPQAPQNNRQTWRLLEEYCRKLAEQGNEMYIISGVYGRGGAGSNGGVTETIANGRVVVPSRIWKVILVLPDGGDDLSRINANTRVIAVDVPNTEDSKDKKWFEFRVSAREIEAKTGLDFFSRLPAATQNAIETRVDNVRIE</sequence>
<feature type="domain" description="DNA/RNA non-specific endonuclease/pyrophosphatase/phosphodiesterase" evidence="5">
    <location>
        <begin position="211"/>
        <end position="423"/>
    </location>
</feature>
<dbReference type="PROSITE" id="PS51257">
    <property type="entry name" value="PROKAR_LIPOPROTEIN"/>
    <property type="match status" value="1"/>
</dbReference>
<evidence type="ECO:0000256" key="2">
    <source>
        <dbReference type="PIRSR" id="PIRSR640255-2"/>
    </source>
</evidence>
<feature type="chain" id="PRO_5011487046" evidence="3">
    <location>
        <begin position="18"/>
        <end position="438"/>
    </location>
</feature>
<dbReference type="InterPro" id="IPR001604">
    <property type="entry name" value="Endo_G_ENPP1-like_dom"/>
</dbReference>
<keyword evidence="6" id="KW-0378">Hydrolase</keyword>
<gene>
    <name evidence="6" type="ORF">SAMN04488541_103844</name>
</gene>
<evidence type="ECO:0000256" key="1">
    <source>
        <dbReference type="PIRSR" id="PIRSR640255-1"/>
    </source>
</evidence>
<dbReference type="Gene3D" id="3.40.570.10">
    <property type="entry name" value="Extracellular Endonuclease, subunit A"/>
    <property type="match status" value="1"/>
</dbReference>
<dbReference type="Proteomes" id="UP000199513">
    <property type="component" value="Unassembled WGS sequence"/>
</dbReference>
<evidence type="ECO:0000259" key="4">
    <source>
        <dbReference type="SMART" id="SM00477"/>
    </source>
</evidence>
<keyword evidence="7" id="KW-1185">Reference proteome</keyword>
<dbReference type="OrthoDB" id="9811262at2"/>
<dbReference type="PANTHER" id="PTHR13966">
    <property type="entry name" value="ENDONUCLEASE RELATED"/>
    <property type="match status" value="1"/>
</dbReference>
<dbReference type="InterPro" id="IPR020821">
    <property type="entry name" value="ENPP1-3/EXOG-like_nuc-like"/>
</dbReference>
<dbReference type="InterPro" id="IPR044929">
    <property type="entry name" value="DNA/RNA_non-sp_Endonuclease_sf"/>
</dbReference>
<feature type="binding site" evidence="2">
    <location>
        <position position="305"/>
    </location>
    <ligand>
        <name>Mg(2+)</name>
        <dbReference type="ChEBI" id="CHEBI:18420"/>
        <note>catalytic</note>
    </ligand>
</feature>
<evidence type="ECO:0000313" key="6">
    <source>
        <dbReference type="EMBL" id="SFF47160.1"/>
    </source>
</evidence>
<evidence type="ECO:0000313" key="7">
    <source>
        <dbReference type="Proteomes" id="UP000199513"/>
    </source>
</evidence>
<dbReference type="InterPro" id="IPR040255">
    <property type="entry name" value="Non-specific_endonuclease"/>
</dbReference>
<dbReference type="GO" id="GO:0004519">
    <property type="term" value="F:endonuclease activity"/>
    <property type="evidence" value="ECO:0007669"/>
    <property type="project" value="UniProtKB-KW"/>
</dbReference>
<dbReference type="PANTHER" id="PTHR13966:SF5">
    <property type="entry name" value="ENDONUCLEASE G, MITOCHONDRIAL"/>
    <property type="match status" value="1"/>
</dbReference>
<dbReference type="Pfam" id="PF01223">
    <property type="entry name" value="Endonuclease_NS"/>
    <property type="match status" value="1"/>
</dbReference>
<dbReference type="SMART" id="SM00892">
    <property type="entry name" value="Endonuclease_NS"/>
    <property type="match status" value="1"/>
</dbReference>
<keyword evidence="6" id="KW-0255">Endonuclease</keyword>
<dbReference type="STRING" id="1003.SAMN04488541_103844"/>
<evidence type="ECO:0000256" key="3">
    <source>
        <dbReference type="SAM" id="SignalP"/>
    </source>
</evidence>
<dbReference type="SMART" id="SM00477">
    <property type="entry name" value="NUC"/>
    <property type="match status" value="1"/>
</dbReference>
<dbReference type="EMBL" id="FONY01000038">
    <property type="protein sequence ID" value="SFF47160.1"/>
    <property type="molecule type" value="Genomic_DNA"/>
</dbReference>
<accession>A0A1I2IZL0</accession>
<feature type="signal peptide" evidence="3">
    <location>
        <begin position="1"/>
        <end position="17"/>
    </location>
</feature>
<feature type="active site" description="Proton acceptor" evidence="1">
    <location>
        <position position="274"/>
    </location>
</feature>
<dbReference type="InterPro" id="IPR044925">
    <property type="entry name" value="His-Me_finger_sf"/>
</dbReference>
<evidence type="ECO:0000259" key="5">
    <source>
        <dbReference type="SMART" id="SM00892"/>
    </source>
</evidence>
<dbReference type="CDD" id="cd00091">
    <property type="entry name" value="NUC"/>
    <property type="match status" value="1"/>
</dbReference>
<organism evidence="6 7">
    <name type="scientific">Thermoflexibacter ruber</name>
    <dbReference type="NCBI Taxonomy" id="1003"/>
    <lineage>
        <taxon>Bacteria</taxon>
        <taxon>Pseudomonadati</taxon>
        <taxon>Bacteroidota</taxon>
        <taxon>Cytophagia</taxon>
        <taxon>Cytophagales</taxon>
        <taxon>Thermoflexibacteraceae</taxon>
        <taxon>Thermoflexibacter</taxon>
    </lineage>
</organism>
<dbReference type="GO" id="GO:0003676">
    <property type="term" value="F:nucleic acid binding"/>
    <property type="evidence" value="ECO:0007669"/>
    <property type="project" value="InterPro"/>
</dbReference>
<keyword evidence="2" id="KW-0479">Metal-binding</keyword>
<proteinExistence type="predicted"/>
<name>A0A1I2IZL0_9BACT</name>